<comment type="caution">
    <text evidence="2">The sequence shown here is derived from an EMBL/GenBank/DDBJ whole genome shotgun (WGS) entry which is preliminary data.</text>
</comment>
<dbReference type="GO" id="GO:0003677">
    <property type="term" value="F:DNA binding"/>
    <property type="evidence" value="ECO:0007669"/>
    <property type="project" value="InterPro"/>
</dbReference>
<dbReference type="Gene3D" id="3.30.420.340">
    <property type="entry name" value="UvrC, RNAse H endonuclease domain"/>
    <property type="match status" value="1"/>
</dbReference>
<dbReference type="Pfam" id="PF14520">
    <property type="entry name" value="HHH_5"/>
    <property type="match status" value="1"/>
</dbReference>
<reference evidence="2 3" key="1">
    <citation type="submission" date="2020-03" db="EMBL/GenBank/DDBJ databases">
        <title>Metabolic flexibility allows generalist bacteria to become dominant in a frequently disturbed ecosystem.</title>
        <authorList>
            <person name="Chen Y.-J."/>
            <person name="Leung P.M."/>
            <person name="Bay S.K."/>
            <person name="Hugenholtz P."/>
            <person name="Kessler A.J."/>
            <person name="Shelley G."/>
            <person name="Waite D.W."/>
            <person name="Cook P.L."/>
            <person name="Greening C."/>
        </authorList>
    </citation>
    <scope>NUCLEOTIDE SEQUENCE [LARGE SCALE GENOMIC DNA]</scope>
    <source>
        <strain evidence="2">SS_bin_28</strain>
    </source>
</reference>
<dbReference type="SUPFAM" id="SSF47781">
    <property type="entry name" value="RuvA domain 2-like"/>
    <property type="match status" value="1"/>
</dbReference>
<proteinExistence type="predicted"/>
<dbReference type="InterPro" id="IPR050066">
    <property type="entry name" value="UvrABC_protein_C"/>
</dbReference>
<sequence>LLIRVRDEAHRFAVTFHRKRRSARTLHSELDDIPGVGQQRKVLLLKSFGSVQGIRGASVTELASVPGIGLKFAERILEGLKEGATNDAA</sequence>
<feature type="domain" description="Helix-hairpin-helix DNA-binding motif class 1" evidence="1">
    <location>
        <begin position="28"/>
        <end position="47"/>
    </location>
</feature>
<dbReference type="InterPro" id="IPR038476">
    <property type="entry name" value="UvrC_RNase_H_dom_sf"/>
</dbReference>
<dbReference type="Proteomes" id="UP000547674">
    <property type="component" value="Unassembled WGS sequence"/>
</dbReference>
<evidence type="ECO:0000259" key="1">
    <source>
        <dbReference type="SMART" id="SM00278"/>
    </source>
</evidence>
<dbReference type="GO" id="GO:0006281">
    <property type="term" value="P:DNA repair"/>
    <property type="evidence" value="ECO:0007669"/>
    <property type="project" value="InterPro"/>
</dbReference>
<dbReference type="AlphaFoldDB" id="A0A7Y2EAM0"/>
<protein>
    <submittedName>
        <fullName evidence="2">Excinuclease ABC subunit C</fullName>
    </submittedName>
</protein>
<dbReference type="InterPro" id="IPR010994">
    <property type="entry name" value="RuvA_2-like"/>
</dbReference>
<dbReference type="Gene3D" id="1.10.150.20">
    <property type="entry name" value="5' to 3' exonuclease, C-terminal subdomain"/>
    <property type="match status" value="1"/>
</dbReference>
<dbReference type="SMART" id="SM00278">
    <property type="entry name" value="HhH1"/>
    <property type="match status" value="2"/>
</dbReference>
<dbReference type="GO" id="GO:0009380">
    <property type="term" value="C:excinuclease repair complex"/>
    <property type="evidence" value="ECO:0007669"/>
    <property type="project" value="TreeGrafter"/>
</dbReference>
<evidence type="ECO:0000313" key="2">
    <source>
        <dbReference type="EMBL" id="NNF08309.1"/>
    </source>
</evidence>
<accession>A0A7Y2EAM0</accession>
<dbReference type="EMBL" id="JABDJR010000650">
    <property type="protein sequence ID" value="NNF08309.1"/>
    <property type="molecule type" value="Genomic_DNA"/>
</dbReference>
<feature type="non-terminal residue" evidence="2">
    <location>
        <position position="1"/>
    </location>
</feature>
<organism evidence="2 3">
    <name type="scientific">Eiseniibacteriota bacterium</name>
    <dbReference type="NCBI Taxonomy" id="2212470"/>
    <lineage>
        <taxon>Bacteria</taxon>
        <taxon>Candidatus Eiseniibacteriota</taxon>
    </lineage>
</organism>
<dbReference type="PANTHER" id="PTHR30562">
    <property type="entry name" value="UVRC/OXIDOREDUCTASE"/>
    <property type="match status" value="1"/>
</dbReference>
<feature type="domain" description="Helix-hairpin-helix DNA-binding motif class 1" evidence="1">
    <location>
        <begin position="60"/>
        <end position="79"/>
    </location>
</feature>
<gene>
    <name evidence="2" type="ORF">HKN21_16220</name>
</gene>
<name>A0A7Y2EAM0_UNCEI</name>
<evidence type="ECO:0000313" key="3">
    <source>
        <dbReference type="Proteomes" id="UP000547674"/>
    </source>
</evidence>
<dbReference type="PANTHER" id="PTHR30562:SF1">
    <property type="entry name" value="UVRABC SYSTEM PROTEIN C"/>
    <property type="match status" value="1"/>
</dbReference>
<dbReference type="InterPro" id="IPR003583">
    <property type="entry name" value="Hlx-hairpin-Hlx_DNA-bd_motif"/>
</dbReference>